<name>A0ABS2BI53_9NEIS</name>
<evidence type="ECO:0000259" key="2">
    <source>
        <dbReference type="Pfam" id="PF13609"/>
    </source>
</evidence>
<keyword evidence="4" id="KW-1185">Reference proteome</keyword>
<dbReference type="InterPro" id="IPR033900">
    <property type="entry name" value="Gram_neg_porin_domain"/>
</dbReference>
<proteinExistence type="predicted"/>
<dbReference type="SUPFAM" id="SSF56935">
    <property type="entry name" value="Porins"/>
    <property type="match status" value="1"/>
</dbReference>
<organism evidence="3 4">
    <name type="scientific">Jeongeupia naejangsanensis</name>
    <dbReference type="NCBI Taxonomy" id="613195"/>
    <lineage>
        <taxon>Bacteria</taxon>
        <taxon>Pseudomonadati</taxon>
        <taxon>Pseudomonadota</taxon>
        <taxon>Betaproteobacteria</taxon>
        <taxon>Neisseriales</taxon>
        <taxon>Chitinibacteraceae</taxon>
        <taxon>Jeongeupia</taxon>
    </lineage>
</organism>
<dbReference type="EMBL" id="JAESND010000002">
    <property type="protein sequence ID" value="MBM3115293.1"/>
    <property type="molecule type" value="Genomic_DNA"/>
</dbReference>
<feature type="domain" description="Porin" evidence="2">
    <location>
        <begin position="31"/>
        <end position="323"/>
    </location>
</feature>
<dbReference type="InterPro" id="IPR023614">
    <property type="entry name" value="Porin_dom_sf"/>
</dbReference>
<evidence type="ECO:0000256" key="1">
    <source>
        <dbReference type="SAM" id="SignalP"/>
    </source>
</evidence>
<protein>
    <submittedName>
        <fullName evidence="3">Porin</fullName>
    </submittedName>
</protein>
<dbReference type="Proteomes" id="UP000809431">
    <property type="component" value="Unassembled WGS sequence"/>
</dbReference>
<dbReference type="Pfam" id="PF13609">
    <property type="entry name" value="Porin_4"/>
    <property type="match status" value="1"/>
</dbReference>
<dbReference type="Gene3D" id="2.40.160.10">
    <property type="entry name" value="Porin"/>
    <property type="match status" value="1"/>
</dbReference>
<dbReference type="RefSeq" id="WP_203536970.1">
    <property type="nucleotide sequence ID" value="NZ_JAESND010000002.1"/>
</dbReference>
<gene>
    <name evidence="3" type="ORF">JMJ54_05575</name>
</gene>
<comment type="caution">
    <text evidence="3">The sequence shown here is derived from an EMBL/GenBank/DDBJ whole genome shotgun (WGS) entry which is preliminary data.</text>
</comment>
<evidence type="ECO:0000313" key="4">
    <source>
        <dbReference type="Proteomes" id="UP000809431"/>
    </source>
</evidence>
<keyword evidence="1" id="KW-0732">Signal</keyword>
<feature type="chain" id="PRO_5046267620" evidence="1">
    <location>
        <begin position="22"/>
        <end position="355"/>
    </location>
</feature>
<reference evidence="3 4" key="1">
    <citation type="submission" date="2021-01" db="EMBL/GenBank/DDBJ databases">
        <title>Draft Genome Sequence and Polyhydroxyalkanoate Biosynthetic Potential of Jeongeupia naejangsanensis Type Strain DSM 24253.</title>
        <authorList>
            <person name="Turrini P."/>
            <person name="Artuso I."/>
            <person name="Lugli G.A."/>
            <person name="Frangipani E."/>
            <person name="Ventura M."/>
            <person name="Visca P."/>
        </authorList>
    </citation>
    <scope>NUCLEOTIDE SEQUENCE [LARGE SCALE GENOMIC DNA]</scope>
    <source>
        <strain evidence="3 4">DSM 24253</strain>
    </source>
</reference>
<evidence type="ECO:0000313" key="3">
    <source>
        <dbReference type="EMBL" id="MBM3115293.1"/>
    </source>
</evidence>
<sequence length="355" mass="39791">MNHRQSGVLLLALLLIQPCLAKPDASSADDDEEAGLSWSYQRWAFGVSGSLAGEIHRNAASKGANKWNTELDPVFALDLAYALPDDDRLVVKVDTGLESWRPASQRKLGNREAYLGYQSDTWGTVKLGTNGSPSWRLLDEEYGTHGLNWPVSYSGYGRLNVLRMADWVKNTLAYASPEYAGFSGELAVLLANNDWLERFHDVLLHYAQEDRFRVDLGFVGQQTDRPVAPLRQHFLAGEYNWQSVTLSLGYKHMAQDRIMDRSVIWSQLGYAFGQNELHLGVARVRDRAFPALDIGTMVLGTGYTLHMNRYLDFYSDLTWARNRAEGGIGASDVDPRYSLGSVRSSQWITGLSLDF</sequence>
<accession>A0ABS2BI53</accession>
<feature type="signal peptide" evidence="1">
    <location>
        <begin position="1"/>
        <end position="21"/>
    </location>
</feature>